<keyword evidence="1" id="KW-0812">Transmembrane</keyword>
<reference evidence="2 3" key="1">
    <citation type="submission" date="2020-07" db="EMBL/GenBank/DDBJ databases">
        <title>Genomic Encyclopedia of Type Strains, Phase IV (KMG-IV): sequencing the most valuable type-strain genomes for metagenomic binning, comparative biology and taxonomic classification.</title>
        <authorList>
            <person name="Goeker M."/>
        </authorList>
    </citation>
    <scope>NUCLEOTIDE SEQUENCE [LARGE SCALE GENOMIC DNA]</scope>
    <source>
        <strain evidence="2 3">DSM 23697</strain>
    </source>
</reference>
<keyword evidence="1" id="KW-1133">Transmembrane helix</keyword>
<feature type="transmembrane region" description="Helical" evidence="1">
    <location>
        <begin position="52"/>
        <end position="73"/>
    </location>
</feature>
<keyword evidence="3" id="KW-1185">Reference proteome</keyword>
<organism evidence="2 3">
    <name type="scientific">Macellibacteroides fermentans</name>
    <dbReference type="NCBI Taxonomy" id="879969"/>
    <lineage>
        <taxon>Bacteria</taxon>
        <taxon>Pseudomonadati</taxon>
        <taxon>Bacteroidota</taxon>
        <taxon>Bacteroidia</taxon>
        <taxon>Bacteroidales</taxon>
        <taxon>Porphyromonadaceae</taxon>
        <taxon>Macellibacteroides</taxon>
    </lineage>
</organism>
<proteinExistence type="predicted"/>
<dbReference type="RefSeq" id="WP_246303439.1">
    <property type="nucleotide sequence ID" value="NZ_JACCCY010000007.1"/>
</dbReference>
<comment type="caution">
    <text evidence="2">The sequence shown here is derived from an EMBL/GenBank/DDBJ whole genome shotgun (WGS) entry which is preliminary data.</text>
</comment>
<evidence type="ECO:0000313" key="3">
    <source>
        <dbReference type="Proteomes" id="UP000574332"/>
    </source>
</evidence>
<name>A0A8E2D5E7_9PORP</name>
<evidence type="ECO:0000256" key="1">
    <source>
        <dbReference type="SAM" id="Phobius"/>
    </source>
</evidence>
<sequence length="94" mass="10009">MFHNLAHVQQVPYGGDGFGDSGTCIPAHCLLGIEGDPFRKGGRGTLLKRGTLTALGLTGGICLILWLMPALFLDFRSPMDTQYHDAATGSTMPC</sequence>
<evidence type="ECO:0000313" key="2">
    <source>
        <dbReference type="EMBL" id="NYI51067.1"/>
    </source>
</evidence>
<accession>A0A8E2D5E7</accession>
<gene>
    <name evidence="2" type="ORF">F5613_003240</name>
</gene>
<dbReference type="EMBL" id="JACCCY010000007">
    <property type="protein sequence ID" value="NYI51067.1"/>
    <property type="molecule type" value="Genomic_DNA"/>
</dbReference>
<dbReference type="AlphaFoldDB" id="A0A8E2D5E7"/>
<keyword evidence="1" id="KW-0472">Membrane</keyword>
<dbReference type="Proteomes" id="UP000574332">
    <property type="component" value="Unassembled WGS sequence"/>
</dbReference>
<protein>
    <submittedName>
        <fullName evidence="2">Uncharacterized protein</fullName>
    </submittedName>
</protein>